<reference evidence="1 2" key="1">
    <citation type="journal article" date="2020" name="Phytopathology">
        <title>Genome Sequence Resources of Colletotrichum truncatum, C. plurivorum, C. musicola, and C. sojae: Four Species Pathogenic to Soybean (Glycine max).</title>
        <authorList>
            <person name="Rogerio F."/>
            <person name="Boufleur T.R."/>
            <person name="Ciampi-Guillardi M."/>
            <person name="Sukno S.A."/>
            <person name="Thon M.R."/>
            <person name="Massola Junior N.S."/>
            <person name="Baroncelli R."/>
        </authorList>
    </citation>
    <scope>NUCLEOTIDE SEQUENCE [LARGE SCALE GENOMIC DNA]</scope>
    <source>
        <strain evidence="1 2">CMES1059</strain>
    </source>
</reference>
<proteinExistence type="predicted"/>
<organism evidence="1 2">
    <name type="scientific">Colletotrichum truncatum</name>
    <name type="common">Anthracnose fungus</name>
    <name type="synonym">Colletotrichum capsici</name>
    <dbReference type="NCBI Taxonomy" id="5467"/>
    <lineage>
        <taxon>Eukaryota</taxon>
        <taxon>Fungi</taxon>
        <taxon>Dikarya</taxon>
        <taxon>Ascomycota</taxon>
        <taxon>Pezizomycotina</taxon>
        <taxon>Sordariomycetes</taxon>
        <taxon>Hypocreomycetidae</taxon>
        <taxon>Glomerellales</taxon>
        <taxon>Glomerellaceae</taxon>
        <taxon>Colletotrichum</taxon>
        <taxon>Colletotrichum truncatum species complex</taxon>
    </lineage>
</organism>
<dbReference type="EMBL" id="VUJX02000001">
    <property type="protein sequence ID" value="KAL0943495.1"/>
    <property type="molecule type" value="Genomic_DNA"/>
</dbReference>
<name>A0ACC3ZH72_COLTU</name>
<evidence type="ECO:0000313" key="1">
    <source>
        <dbReference type="EMBL" id="KAL0943495.1"/>
    </source>
</evidence>
<dbReference type="Proteomes" id="UP000805649">
    <property type="component" value="Unassembled WGS sequence"/>
</dbReference>
<comment type="caution">
    <text evidence="1">The sequence shown here is derived from an EMBL/GenBank/DDBJ whole genome shotgun (WGS) entry which is preliminary data.</text>
</comment>
<keyword evidence="2" id="KW-1185">Reference proteome</keyword>
<evidence type="ECO:0000313" key="2">
    <source>
        <dbReference type="Proteomes" id="UP000805649"/>
    </source>
</evidence>
<gene>
    <name evidence="1" type="ORF">CTRU02_201382</name>
</gene>
<protein>
    <submittedName>
        <fullName evidence="1">Uncharacterized protein</fullName>
    </submittedName>
</protein>
<accession>A0ACC3ZH72</accession>
<sequence length="259" mass="29813">MAQFMPHLLSESTLRRHEDCAAENAKLADCWKGRQVVILTIDWADGQIYPNYRVMPMIRLNILSPDEKPILDSISSDRHPTRQFCRRSVHMVEQKKKHTRFQPNPYYMKVDEHETFDLHDEDAKKKVHELFDGLAAEYTAICIVSIDVQDSMKALGVFGATLASLPSNIVFVDLVKVLEHQTRDGEIPEELQSYTDQFIAMRNGRYDRCTGPVGRWLGLTHFRLLEVLGPAAESRRQSFKKSEKEDAALKRIAARMRGR</sequence>